<dbReference type="Gene3D" id="3.40.630.30">
    <property type="match status" value="1"/>
</dbReference>
<name>A0A5A5U0W2_LEUCI</name>
<organism evidence="2 3">
    <name type="scientific">Leuconostoc citreum</name>
    <dbReference type="NCBI Taxonomy" id="33964"/>
    <lineage>
        <taxon>Bacteria</taxon>
        <taxon>Bacillati</taxon>
        <taxon>Bacillota</taxon>
        <taxon>Bacilli</taxon>
        <taxon>Lactobacillales</taxon>
        <taxon>Lactobacillaceae</taxon>
        <taxon>Leuconostoc</taxon>
    </lineage>
</organism>
<dbReference type="GO" id="GO:0016747">
    <property type="term" value="F:acyltransferase activity, transferring groups other than amino-acyl groups"/>
    <property type="evidence" value="ECO:0007669"/>
    <property type="project" value="InterPro"/>
</dbReference>
<feature type="domain" description="N-acetyltransferase" evidence="1">
    <location>
        <begin position="19"/>
        <end position="154"/>
    </location>
</feature>
<dbReference type="InterPro" id="IPR000182">
    <property type="entry name" value="GNAT_dom"/>
</dbReference>
<protein>
    <recommendedName>
        <fullName evidence="1">N-acetyltransferase domain-containing protein</fullName>
    </recommendedName>
</protein>
<dbReference type="Pfam" id="PF00583">
    <property type="entry name" value="Acetyltransf_1"/>
    <property type="match status" value="1"/>
</dbReference>
<comment type="caution">
    <text evidence="2">The sequence shown here is derived from an EMBL/GenBank/DDBJ whole genome shotgun (WGS) entry which is preliminary data.</text>
</comment>
<reference evidence="2 3" key="1">
    <citation type="submission" date="2019-04" db="EMBL/GenBank/DDBJ databases">
        <title>A pseudo-fructophilic Leuconostoc citreum strain F192-5 isolated from peel of satsuma mandarin: the first report for isolation and characterization of strain-dependent fructophilic-like characteristics.</title>
        <authorList>
            <person name="Maeno S."/>
            <person name="Tanizawa Y."/>
            <person name="Kajikawa A."/>
            <person name="Kanesaki Y."/>
            <person name="Kubota E."/>
            <person name="Arita M."/>
            <person name="Leon D."/>
            <person name="Endo A."/>
        </authorList>
    </citation>
    <scope>NUCLEOTIDE SEQUENCE [LARGE SCALE GENOMIC DNA]</scope>
    <source>
        <strain evidence="2 3">F192-5</strain>
    </source>
</reference>
<dbReference type="Proteomes" id="UP000323274">
    <property type="component" value="Unassembled WGS sequence"/>
</dbReference>
<dbReference type="AlphaFoldDB" id="A0A5A5U0W2"/>
<evidence type="ECO:0000313" key="2">
    <source>
        <dbReference type="EMBL" id="GDZ83676.1"/>
    </source>
</evidence>
<sequence>MSLTLEPMSQGSFRNYLNYAIKNYALEKEKIGTWTSDTAVDKAYESYERLLPKGLATPNNYLFSIMFNSVTVGYIWIAKDVENETAAFIFDFEIYSDYRNQGFGTETIAQISQKAQKLGFSALGLHVFGNNSAAIHVYDKAGFFPTDIRMKKML</sequence>
<dbReference type="InterPro" id="IPR016181">
    <property type="entry name" value="Acyl_CoA_acyltransferase"/>
</dbReference>
<dbReference type="RefSeq" id="WP_149334243.1">
    <property type="nucleotide sequence ID" value="NZ_BJJW01000006.1"/>
</dbReference>
<dbReference type="EMBL" id="BJJW01000006">
    <property type="protein sequence ID" value="GDZ83676.1"/>
    <property type="molecule type" value="Genomic_DNA"/>
</dbReference>
<accession>A0A5A5U0W2</accession>
<proteinExistence type="predicted"/>
<dbReference type="PROSITE" id="PS51186">
    <property type="entry name" value="GNAT"/>
    <property type="match status" value="1"/>
</dbReference>
<gene>
    <name evidence="2" type="ORF">LCIT_09180</name>
</gene>
<dbReference type="CDD" id="cd04301">
    <property type="entry name" value="NAT_SF"/>
    <property type="match status" value="1"/>
</dbReference>
<dbReference type="InterPro" id="IPR052829">
    <property type="entry name" value="N-acetyltransferase_domain"/>
</dbReference>
<evidence type="ECO:0000259" key="1">
    <source>
        <dbReference type="PROSITE" id="PS51186"/>
    </source>
</evidence>
<dbReference type="PANTHER" id="PTHR43259">
    <property type="entry name" value="SPT10P"/>
    <property type="match status" value="1"/>
</dbReference>
<evidence type="ECO:0000313" key="3">
    <source>
        <dbReference type="Proteomes" id="UP000323274"/>
    </source>
</evidence>
<dbReference type="SUPFAM" id="SSF55729">
    <property type="entry name" value="Acyl-CoA N-acyltransferases (Nat)"/>
    <property type="match status" value="1"/>
</dbReference>
<dbReference type="PANTHER" id="PTHR43259:SF1">
    <property type="entry name" value="N-ACETYLTRANSFERASE DOMAIN-CONTAINING PROTEIN"/>
    <property type="match status" value="1"/>
</dbReference>